<sequence length="161" mass="17857">MQTYVRIVSGLSRAAGLVSVALLAAALLIVCQMVAMRYLLRASTVWQTEFVVYSVVAATFLGSAWVLMEKGHVNVDLLPGALRPRSRVFLEALSGLFSLIFCALLAWSGWIHFEEAWSKGWTTATVWALPLWIPLLPLPLGIGLLCLQYVAELIKLRDELR</sequence>
<evidence type="ECO:0000256" key="3">
    <source>
        <dbReference type="ARBA" id="ARBA00022475"/>
    </source>
</evidence>
<evidence type="ECO:0000256" key="2">
    <source>
        <dbReference type="ARBA" id="ARBA00022448"/>
    </source>
</evidence>
<comment type="subunit">
    <text evidence="9">The complex comprises the extracytoplasmic solute receptor protein and the two transmembrane proteins.</text>
</comment>
<dbReference type="PANTHER" id="PTHR35011:SF10">
    <property type="entry name" value="TRAP TRANSPORTER SMALL PERMEASE PROTEIN"/>
    <property type="match status" value="1"/>
</dbReference>
<accession>A0A964T752</accession>
<feature type="transmembrane region" description="Helical" evidence="9">
    <location>
        <begin position="14"/>
        <end position="38"/>
    </location>
</feature>
<dbReference type="OrthoDB" id="7159137at2"/>
<evidence type="ECO:0000256" key="5">
    <source>
        <dbReference type="ARBA" id="ARBA00022692"/>
    </source>
</evidence>
<gene>
    <name evidence="11" type="ORF">E4O86_18910</name>
</gene>
<proteinExistence type="inferred from homology"/>
<evidence type="ECO:0000256" key="8">
    <source>
        <dbReference type="ARBA" id="ARBA00038436"/>
    </source>
</evidence>
<evidence type="ECO:0000256" key="7">
    <source>
        <dbReference type="ARBA" id="ARBA00023136"/>
    </source>
</evidence>
<evidence type="ECO:0000256" key="4">
    <source>
        <dbReference type="ARBA" id="ARBA00022519"/>
    </source>
</evidence>
<dbReference type="AlphaFoldDB" id="A0A964T752"/>
<evidence type="ECO:0000256" key="9">
    <source>
        <dbReference type="RuleBase" id="RU369079"/>
    </source>
</evidence>
<comment type="caution">
    <text evidence="11">The sequence shown here is derived from an EMBL/GenBank/DDBJ whole genome shotgun (WGS) entry which is preliminary data.</text>
</comment>
<keyword evidence="3" id="KW-1003">Cell membrane</keyword>
<evidence type="ECO:0000256" key="1">
    <source>
        <dbReference type="ARBA" id="ARBA00004429"/>
    </source>
</evidence>
<dbReference type="InterPro" id="IPR055348">
    <property type="entry name" value="DctQ"/>
</dbReference>
<keyword evidence="7 9" id="KW-0472">Membrane</keyword>
<keyword evidence="4 9" id="KW-0997">Cell inner membrane</keyword>
<reference evidence="11" key="1">
    <citation type="submission" date="2019-03" db="EMBL/GenBank/DDBJ databases">
        <title>Afifella sp. nov., isolated from activated sludge.</title>
        <authorList>
            <person name="Li Q."/>
            <person name="Liu Y."/>
        </authorList>
    </citation>
    <scope>NUCLEOTIDE SEQUENCE</scope>
    <source>
        <strain evidence="11">L72</strain>
    </source>
</reference>
<evidence type="ECO:0000259" key="10">
    <source>
        <dbReference type="Pfam" id="PF04290"/>
    </source>
</evidence>
<dbReference type="EMBL" id="SPKJ01000095">
    <property type="protein sequence ID" value="MYZ49781.1"/>
    <property type="molecule type" value="Genomic_DNA"/>
</dbReference>
<protein>
    <recommendedName>
        <fullName evidence="9">TRAP transporter small permease protein</fullName>
    </recommendedName>
</protein>
<keyword evidence="5 9" id="KW-0812">Transmembrane</keyword>
<dbReference type="GO" id="GO:0022857">
    <property type="term" value="F:transmembrane transporter activity"/>
    <property type="evidence" value="ECO:0007669"/>
    <property type="project" value="UniProtKB-UniRule"/>
</dbReference>
<feature type="transmembrane region" description="Helical" evidence="9">
    <location>
        <begin position="131"/>
        <end position="151"/>
    </location>
</feature>
<dbReference type="GO" id="GO:0015740">
    <property type="term" value="P:C4-dicarboxylate transport"/>
    <property type="evidence" value="ECO:0007669"/>
    <property type="project" value="TreeGrafter"/>
</dbReference>
<feature type="transmembrane region" description="Helical" evidence="9">
    <location>
        <begin position="50"/>
        <end position="68"/>
    </location>
</feature>
<dbReference type="InterPro" id="IPR007387">
    <property type="entry name" value="TRAP_DctQ"/>
</dbReference>
<organism evidence="11 12">
    <name type="scientific">Propylenella binzhouense</name>
    <dbReference type="NCBI Taxonomy" id="2555902"/>
    <lineage>
        <taxon>Bacteria</taxon>
        <taxon>Pseudomonadati</taxon>
        <taxon>Pseudomonadota</taxon>
        <taxon>Alphaproteobacteria</taxon>
        <taxon>Hyphomicrobiales</taxon>
        <taxon>Propylenellaceae</taxon>
        <taxon>Propylenella</taxon>
    </lineage>
</organism>
<keyword evidence="6 9" id="KW-1133">Transmembrane helix</keyword>
<name>A0A964T752_9HYPH</name>
<feature type="domain" description="Tripartite ATP-independent periplasmic transporters DctQ component" evidence="10">
    <location>
        <begin position="27"/>
        <end position="156"/>
    </location>
</feature>
<evidence type="ECO:0000256" key="6">
    <source>
        <dbReference type="ARBA" id="ARBA00022989"/>
    </source>
</evidence>
<evidence type="ECO:0000313" key="12">
    <source>
        <dbReference type="Proteomes" id="UP000773614"/>
    </source>
</evidence>
<keyword evidence="12" id="KW-1185">Reference proteome</keyword>
<comment type="subcellular location">
    <subcellularLocation>
        <location evidence="1 9">Cell inner membrane</location>
        <topology evidence="1 9">Multi-pass membrane protein</topology>
    </subcellularLocation>
</comment>
<dbReference type="GO" id="GO:0005886">
    <property type="term" value="C:plasma membrane"/>
    <property type="evidence" value="ECO:0007669"/>
    <property type="project" value="UniProtKB-SubCell"/>
</dbReference>
<keyword evidence="2 9" id="KW-0813">Transport</keyword>
<feature type="transmembrane region" description="Helical" evidence="9">
    <location>
        <begin position="88"/>
        <end position="111"/>
    </location>
</feature>
<evidence type="ECO:0000313" key="11">
    <source>
        <dbReference type="EMBL" id="MYZ49781.1"/>
    </source>
</evidence>
<dbReference type="PANTHER" id="PTHR35011">
    <property type="entry name" value="2,3-DIKETO-L-GULONATE TRAP TRANSPORTER SMALL PERMEASE PROTEIN YIAM"/>
    <property type="match status" value="1"/>
</dbReference>
<dbReference type="Proteomes" id="UP000773614">
    <property type="component" value="Unassembled WGS sequence"/>
</dbReference>
<dbReference type="Pfam" id="PF04290">
    <property type="entry name" value="DctQ"/>
    <property type="match status" value="1"/>
</dbReference>
<dbReference type="RefSeq" id="WP_161142123.1">
    <property type="nucleotide sequence ID" value="NZ_SPKJ01000095.1"/>
</dbReference>
<comment type="function">
    <text evidence="9">Part of the tripartite ATP-independent periplasmic (TRAP) transport system.</text>
</comment>
<comment type="similarity">
    <text evidence="8 9">Belongs to the TRAP transporter small permease family.</text>
</comment>